<dbReference type="OrthoDB" id="3231859at2759"/>
<dbReference type="Pfam" id="PF06283">
    <property type="entry name" value="ThuA"/>
    <property type="match status" value="1"/>
</dbReference>
<organism evidence="2 3">
    <name type="scientific">Thanatephorus cucumeris (strain AG1-IA)</name>
    <name type="common">Rice sheath blight fungus</name>
    <name type="synonym">Rhizoctonia solani</name>
    <dbReference type="NCBI Taxonomy" id="983506"/>
    <lineage>
        <taxon>Eukaryota</taxon>
        <taxon>Fungi</taxon>
        <taxon>Dikarya</taxon>
        <taxon>Basidiomycota</taxon>
        <taxon>Agaricomycotina</taxon>
        <taxon>Agaricomycetes</taxon>
        <taxon>Cantharellales</taxon>
        <taxon>Ceratobasidiaceae</taxon>
        <taxon>Rhizoctonia</taxon>
        <taxon>Rhizoctonia solani AG-1</taxon>
    </lineage>
</organism>
<dbReference type="Gene3D" id="3.40.50.880">
    <property type="match status" value="1"/>
</dbReference>
<evidence type="ECO:0000313" key="3">
    <source>
        <dbReference type="Proteomes" id="UP000011668"/>
    </source>
</evidence>
<evidence type="ECO:0000313" key="2">
    <source>
        <dbReference type="EMBL" id="ELU36791.1"/>
    </source>
</evidence>
<reference evidence="2 3" key="1">
    <citation type="journal article" date="2013" name="Nat. Commun.">
        <title>The evolution and pathogenic mechanisms of the rice sheath blight pathogen.</title>
        <authorList>
            <person name="Zheng A."/>
            <person name="Lin R."/>
            <person name="Xu L."/>
            <person name="Qin P."/>
            <person name="Tang C."/>
            <person name="Ai P."/>
            <person name="Zhang D."/>
            <person name="Liu Y."/>
            <person name="Sun Z."/>
            <person name="Feng H."/>
            <person name="Wang Y."/>
            <person name="Chen Y."/>
            <person name="Liang X."/>
            <person name="Fu R."/>
            <person name="Li Q."/>
            <person name="Zhang J."/>
            <person name="Yu X."/>
            <person name="Xie Z."/>
            <person name="Ding L."/>
            <person name="Guan P."/>
            <person name="Tang J."/>
            <person name="Liang Y."/>
            <person name="Wang S."/>
            <person name="Deng Q."/>
            <person name="Li S."/>
            <person name="Zhu J."/>
            <person name="Wang L."/>
            <person name="Liu H."/>
            <person name="Li P."/>
        </authorList>
    </citation>
    <scope>NUCLEOTIDE SEQUENCE [LARGE SCALE GENOMIC DNA]</scope>
    <source>
        <strain evidence="3">AG-1 IA</strain>
    </source>
</reference>
<dbReference type="EMBL" id="AFRT01003052">
    <property type="protein sequence ID" value="ELU36791.1"/>
    <property type="molecule type" value="Genomic_DNA"/>
</dbReference>
<dbReference type="SUPFAM" id="SSF52317">
    <property type="entry name" value="Class I glutamine amidotransferase-like"/>
    <property type="match status" value="1"/>
</dbReference>
<dbReference type="InterPro" id="IPR029062">
    <property type="entry name" value="Class_I_gatase-like"/>
</dbReference>
<proteinExistence type="predicted"/>
<dbReference type="InterPro" id="IPR029010">
    <property type="entry name" value="ThuA-like"/>
</dbReference>
<dbReference type="AlphaFoldDB" id="L8WF56"/>
<sequence>MRPFMLPRPHILKNHGHHGRNLSERHLITILLAKPLRLSRRPLVILLQTRHPTGGRLTKRSTASPLILASWVPNSAQGKPHPIAWYQDYAAGAVIKTGGPGPGVPGRSFYSSLGHNNSTWMDSTFMKHVMGGLTWTLASNTTRVASAM</sequence>
<accession>L8WF56</accession>
<protein>
    <submittedName>
        <fullName evidence="2">ThuA domain-containing protein</fullName>
    </submittedName>
</protein>
<name>L8WF56_THACA</name>
<dbReference type="Proteomes" id="UP000011668">
    <property type="component" value="Unassembled WGS sequence"/>
</dbReference>
<comment type="caution">
    <text evidence="2">The sequence shown here is derived from an EMBL/GenBank/DDBJ whole genome shotgun (WGS) entry which is preliminary data.</text>
</comment>
<evidence type="ECO:0000259" key="1">
    <source>
        <dbReference type="Pfam" id="PF06283"/>
    </source>
</evidence>
<dbReference type="HOGENOM" id="CLU_1760026_0_0_1"/>
<feature type="domain" description="ThuA-like" evidence="1">
    <location>
        <begin position="74"/>
        <end position="136"/>
    </location>
</feature>
<gene>
    <name evidence="2" type="ORF">AG1IA_09179</name>
</gene>
<keyword evidence="3" id="KW-1185">Reference proteome</keyword>